<name>A0ABU6D5K9_9BACL</name>
<organism evidence="4 5">
    <name type="scientific">Paenibacillus chondroitinus</name>
    <dbReference type="NCBI Taxonomy" id="59842"/>
    <lineage>
        <taxon>Bacteria</taxon>
        <taxon>Bacillati</taxon>
        <taxon>Bacillota</taxon>
        <taxon>Bacilli</taxon>
        <taxon>Bacillales</taxon>
        <taxon>Paenibacillaceae</taxon>
        <taxon>Paenibacillus</taxon>
    </lineage>
</organism>
<keyword evidence="5" id="KW-1185">Reference proteome</keyword>
<dbReference type="RefSeq" id="WP_127458157.1">
    <property type="nucleotide sequence ID" value="NZ_JAROBY010000007.1"/>
</dbReference>
<dbReference type="SUPFAM" id="SSF53383">
    <property type="entry name" value="PLP-dependent transferases"/>
    <property type="match status" value="1"/>
</dbReference>
<keyword evidence="4" id="KW-0808">Transferase</keyword>
<dbReference type="NCBIfam" id="NF004755">
    <property type="entry name" value="PRK06082.1"/>
    <property type="match status" value="1"/>
</dbReference>
<gene>
    <name evidence="4" type="ORF">P5G65_03865</name>
</gene>
<evidence type="ECO:0000256" key="2">
    <source>
        <dbReference type="ARBA" id="ARBA00022898"/>
    </source>
</evidence>
<dbReference type="EMBL" id="JAROBY010000007">
    <property type="protein sequence ID" value="MEB4793018.1"/>
    <property type="molecule type" value="Genomic_DNA"/>
</dbReference>
<dbReference type="Proteomes" id="UP001355653">
    <property type="component" value="Unassembled WGS sequence"/>
</dbReference>
<dbReference type="InterPro" id="IPR015421">
    <property type="entry name" value="PyrdxlP-dep_Trfase_major"/>
</dbReference>
<comment type="similarity">
    <text evidence="1 3">Belongs to the class-III pyridoxal-phosphate-dependent aminotransferase family.</text>
</comment>
<dbReference type="PIRSF" id="PIRSF000521">
    <property type="entry name" value="Transaminase_4ab_Lys_Orn"/>
    <property type="match status" value="1"/>
</dbReference>
<protein>
    <submittedName>
        <fullName evidence="4">Aspartate aminotransferase family protein</fullName>
    </submittedName>
</protein>
<dbReference type="InterPro" id="IPR015424">
    <property type="entry name" value="PyrdxlP-dep_Trfase"/>
</dbReference>
<reference evidence="4 5" key="1">
    <citation type="submission" date="2023-03" db="EMBL/GenBank/DDBJ databases">
        <title>Bacillus Genome Sequencing.</title>
        <authorList>
            <person name="Dunlap C."/>
        </authorList>
    </citation>
    <scope>NUCLEOTIDE SEQUENCE [LARGE SCALE GENOMIC DNA]</scope>
    <source>
        <strain evidence="4 5">NRS-1351</strain>
    </source>
</reference>
<dbReference type="InterPro" id="IPR005814">
    <property type="entry name" value="Aminotrans_3"/>
</dbReference>
<dbReference type="Gene3D" id="3.40.640.10">
    <property type="entry name" value="Type I PLP-dependent aspartate aminotransferase-like (Major domain)"/>
    <property type="match status" value="1"/>
</dbReference>
<dbReference type="CDD" id="cd00610">
    <property type="entry name" value="OAT_like"/>
    <property type="match status" value="1"/>
</dbReference>
<proteinExistence type="inferred from homology"/>
<dbReference type="InterPro" id="IPR015422">
    <property type="entry name" value="PyrdxlP-dep_Trfase_small"/>
</dbReference>
<dbReference type="GO" id="GO:0008483">
    <property type="term" value="F:transaminase activity"/>
    <property type="evidence" value="ECO:0007669"/>
    <property type="project" value="UniProtKB-KW"/>
</dbReference>
<dbReference type="Gene3D" id="3.90.1150.10">
    <property type="entry name" value="Aspartate Aminotransferase, domain 1"/>
    <property type="match status" value="1"/>
</dbReference>
<dbReference type="PANTHER" id="PTHR43094">
    <property type="entry name" value="AMINOTRANSFERASE"/>
    <property type="match status" value="1"/>
</dbReference>
<evidence type="ECO:0000256" key="3">
    <source>
        <dbReference type="RuleBase" id="RU003560"/>
    </source>
</evidence>
<keyword evidence="4" id="KW-0032">Aminotransferase</keyword>
<accession>A0ABU6D5K9</accession>
<evidence type="ECO:0000313" key="5">
    <source>
        <dbReference type="Proteomes" id="UP001355653"/>
    </source>
</evidence>
<sequence>MPTKQEQQAFMKTEGDINLTEARSEWWAAQIDEAARAHLQEDEDVFLHQTLSTPCLNVLSSCEGIYVEDSQGRRIMDFHGNNVHQLGFGHPAVIEAVKQQLDQLSFCTRRYTNLPAIELANKLVALTDGALQRVLFAPGATSAIGMALKLARAVTGKYKTLSMWGAFHGASLDAISVGGEGAFRRGLGPLLPGAEHVIPFNSYRCVFDCQDEAHSLCLKPIAYVLEQDGEIGAVVIETIRNTDVQIPPVAYYKKLRELCDRYGALLIVDETATAFGRTGKMFAYQHYGIEPDMMVLGKGLGGGVFPMAALLVKEELNKAQQMSIGHYTHEKSPVGAAAGLATIRVIEEENLLEHASRMAELMAKRLKSMMETYPLIGDIRQIGLLVAVELVTDRVSKEPAVQEAERVMYSCLGRGLNFKVSKGNVLTLSPPLIITEDQLNEALDILEKSIAELA</sequence>
<comment type="caution">
    <text evidence="4">The sequence shown here is derived from an EMBL/GenBank/DDBJ whole genome shotgun (WGS) entry which is preliminary data.</text>
</comment>
<dbReference type="Pfam" id="PF00202">
    <property type="entry name" value="Aminotran_3"/>
    <property type="match status" value="1"/>
</dbReference>
<dbReference type="PANTHER" id="PTHR43094:SF1">
    <property type="entry name" value="AMINOTRANSFERASE CLASS-III"/>
    <property type="match status" value="1"/>
</dbReference>
<evidence type="ECO:0000313" key="4">
    <source>
        <dbReference type="EMBL" id="MEB4793018.1"/>
    </source>
</evidence>
<evidence type="ECO:0000256" key="1">
    <source>
        <dbReference type="ARBA" id="ARBA00008954"/>
    </source>
</evidence>
<keyword evidence="2 3" id="KW-0663">Pyridoxal phosphate</keyword>